<name>A0A4R6UWD6_9GAMM</name>
<dbReference type="SUPFAM" id="SSF55073">
    <property type="entry name" value="Nucleotide cyclase"/>
    <property type="match status" value="1"/>
</dbReference>
<dbReference type="PROSITE" id="PS50883">
    <property type="entry name" value="EAL"/>
    <property type="match status" value="1"/>
</dbReference>
<dbReference type="PANTHER" id="PTHR44757:SF2">
    <property type="entry name" value="BIOFILM ARCHITECTURE MAINTENANCE PROTEIN MBAA"/>
    <property type="match status" value="1"/>
</dbReference>
<proteinExistence type="predicted"/>
<evidence type="ECO:0000259" key="10">
    <source>
        <dbReference type="PROSITE" id="PS50887"/>
    </source>
</evidence>
<dbReference type="RefSeq" id="WP_133588453.1">
    <property type="nucleotide sequence ID" value="NZ_CP037953.1"/>
</dbReference>
<evidence type="ECO:0000313" key="12">
    <source>
        <dbReference type="Proteomes" id="UP000295375"/>
    </source>
</evidence>
<dbReference type="OrthoDB" id="9804951at2"/>
<evidence type="ECO:0000256" key="2">
    <source>
        <dbReference type="ARBA" id="ARBA00004533"/>
    </source>
</evidence>
<dbReference type="Pfam" id="PF00563">
    <property type="entry name" value="EAL"/>
    <property type="match status" value="1"/>
</dbReference>
<dbReference type="PROSITE" id="PS50112">
    <property type="entry name" value="PAS"/>
    <property type="match status" value="1"/>
</dbReference>
<evidence type="ECO:0000259" key="8">
    <source>
        <dbReference type="PROSITE" id="PS50112"/>
    </source>
</evidence>
<dbReference type="InterPro" id="IPR013767">
    <property type="entry name" value="PAS_fold"/>
</dbReference>
<dbReference type="GO" id="GO:0006355">
    <property type="term" value="P:regulation of DNA-templated transcription"/>
    <property type="evidence" value="ECO:0007669"/>
    <property type="project" value="InterPro"/>
</dbReference>
<accession>A0A4R6UWD6</accession>
<dbReference type="Gene3D" id="3.30.70.270">
    <property type="match status" value="1"/>
</dbReference>
<protein>
    <recommendedName>
        <fullName evidence="3">cyclic-guanylate-specific phosphodiesterase</fullName>
        <ecNumber evidence="3">3.1.4.52</ecNumber>
    </recommendedName>
</protein>
<dbReference type="NCBIfam" id="TIGR00254">
    <property type="entry name" value="GGDEF"/>
    <property type="match status" value="1"/>
</dbReference>
<dbReference type="FunFam" id="3.30.70.270:FF:000001">
    <property type="entry name" value="Diguanylate cyclase domain protein"/>
    <property type="match status" value="1"/>
</dbReference>
<dbReference type="NCBIfam" id="TIGR00229">
    <property type="entry name" value="sensory_box"/>
    <property type="match status" value="1"/>
</dbReference>
<dbReference type="PANTHER" id="PTHR44757">
    <property type="entry name" value="DIGUANYLATE CYCLASE DGCP"/>
    <property type="match status" value="1"/>
</dbReference>
<keyword evidence="6" id="KW-0597">Phosphoprotein</keyword>
<evidence type="ECO:0000256" key="5">
    <source>
        <dbReference type="ARBA" id="ARBA00051114"/>
    </source>
</evidence>
<evidence type="ECO:0000256" key="6">
    <source>
        <dbReference type="PROSITE-ProRule" id="PRU00169"/>
    </source>
</evidence>
<dbReference type="SMART" id="SM00448">
    <property type="entry name" value="REC"/>
    <property type="match status" value="1"/>
</dbReference>
<feature type="domain" description="PAS" evidence="8">
    <location>
        <begin position="148"/>
        <end position="204"/>
    </location>
</feature>
<evidence type="ECO:0000256" key="1">
    <source>
        <dbReference type="ARBA" id="ARBA00001946"/>
    </source>
</evidence>
<evidence type="ECO:0000313" key="11">
    <source>
        <dbReference type="EMBL" id="TDQ49815.1"/>
    </source>
</evidence>
<dbReference type="AlphaFoldDB" id="A0A4R6UWD6"/>
<sequence length="706" mass="79197">MLQALELKQKPTLLLVDDRPENLVSLEAVLNDNERIILKAQDGEQALSLLLEHDITLVLLDVQMPGMDGYEVARLMKANPRTREIPILFITATQPDERNMLRGYQHGAIDYIYKPFNTEVLRKKVAVLQELQLSRRCLSVMNRSLDEARSYYAAILSTAAEGILVVDEQGSIRYANPAACELLQCDLDSLEGEQLHHLAIAPDSNIIAWENSVFFQHWRKKLTYRAHDAQLFTPSGQELPVTLSCAPLPAPHRGLVVVFLDNRIPKKLQEQLVKQAVTDTLTGLYNRHGFLQSLQASLSRSGRAHKPLAVLYLDLDGFKRINDTLGHPAGDELLCVMADRLRRCTRAYDTVARLGGDEFTIVLDSMDTPEDAARIAEKILDSLATPIEIQGLKLAVSASIGIATYPDCSENVDGMMQAADMAMYQAKSEGRGQYRFFTAAMNGRARARLMLEESLRQAVATEEFVLHYQPQIMMRDGTLRGFEALLRWQHHQAGLVSPGIFVPLLEETGLITRIGSWVIEKICHQRRLWGNTFPQDMVLSANLSARQFGQSELVDLVFQLLDEHQLFAHQLELEVTESSLMNDIEHSQRVLQALRKKGVRIAIDDFGTGYSSLAYLRQFEIDTLKIDRTFIANALVSPKDAAIVEALVALSHSLDVEVVAEGVETTEQLQWLQQIGCDCVQGFLFAKALPVLEAEQYPAKLDFEKL</sequence>
<reference evidence="11 12" key="1">
    <citation type="submission" date="2019-03" db="EMBL/GenBank/DDBJ databases">
        <title>Genomic Encyclopedia of Type Strains, Phase IV (KMG-IV): sequencing the most valuable type-strain genomes for metagenomic binning, comparative biology and taxonomic classification.</title>
        <authorList>
            <person name="Goeker M."/>
        </authorList>
    </citation>
    <scope>NUCLEOTIDE SEQUENCE [LARGE SCALE GENOMIC DNA]</scope>
    <source>
        <strain evidence="11 12">DSM 103792</strain>
    </source>
</reference>
<dbReference type="PROSITE" id="PS50887">
    <property type="entry name" value="GGDEF"/>
    <property type="match status" value="1"/>
</dbReference>
<dbReference type="PROSITE" id="PS50110">
    <property type="entry name" value="RESPONSE_REGULATORY"/>
    <property type="match status" value="1"/>
</dbReference>
<evidence type="ECO:0000259" key="9">
    <source>
        <dbReference type="PROSITE" id="PS50883"/>
    </source>
</evidence>
<dbReference type="InterPro" id="IPR035965">
    <property type="entry name" value="PAS-like_dom_sf"/>
</dbReference>
<keyword evidence="12" id="KW-1185">Reference proteome</keyword>
<comment type="caution">
    <text evidence="11">The sequence shown here is derived from an EMBL/GenBank/DDBJ whole genome shotgun (WGS) entry which is preliminary data.</text>
</comment>
<dbReference type="Gene3D" id="3.40.50.2300">
    <property type="match status" value="1"/>
</dbReference>
<gene>
    <name evidence="11" type="ORF">EV696_103187</name>
</gene>
<dbReference type="GO" id="GO:0071732">
    <property type="term" value="P:cellular response to nitric oxide"/>
    <property type="evidence" value="ECO:0007669"/>
    <property type="project" value="UniProtKB-ARBA"/>
</dbReference>
<feature type="domain" description="GGDEF" evidence="10">
    <location>
        <begin position="306"/>
        <end position="439"/>
    </location>
</feature>
<dbReference type="InterPro" id="IPR029787">
    <property type="entry name" value="Nucleotide_cyclase"/>
</dbReference>
<dbReference type="InterPro" id="IPR000160">
    <property type="entry name" value="GGDEF_dom"/>
</dbReference>
<feature type="domain" description="Response regulatory" evidence="7">
    <location>
        <begin position="12"/>
        <end position="129"/>
    </location>
</feature>
<dbReference type="SMART" id="SM00091">
    <property type="entry name" value="PAS"/>
    <property type="match status" value="1"/>
</dbReference>
<dbReference type="EMBL" id="SNYM01000003">
    <property type="protein sequence ID" value="TDQ49815.1"/>
    <property type="molecule type" value="Genomic_DNA"/>
</dbReference>
<dbReference type="InterPro" id="IPR001789">
    <property type="entry name" value="Sig_transdc_resp-reg_receiver"/>
</dbReference>
<dbReference type="CDD" id="cd01949">
    <property type="entry name" value="GGDEF"/>
    <property type="match status" value="1"/>
</dbReference>
<feature type="domain" description="EAL" evidence="9">
    <location>
        <begin position="448"/>
        <end position="702"/>
    </location>
</feature>
<dbReference type="Gene3D" id="3.30.450.20">
    <property type="entry name" value="PAS domain"/>
    <property type="match status" value="1"/>
</dbReference>
<dbReference type="InterPro" id="IPR000014">
    <property type="entry name" value="PAS"/>
</dbReference>
<dbReference type="InterPro" id="IPR043128">
    <property type="entry name" value="Rev_trsase/Diguanyl_cyclase"/>
</dbReference>
<dbReference type="InterPro" id="IPR011006">
    <property type="entry name" value="CheY-like_superfamily"/>
</dbReference>
<dbReference type="GO" id="GO:0071111">
    <property type="term" value="F:cyclic-guanylate-specific phosphodiesterase activity"/>
    <property type="evidence" value="ECO:0007669"/>
    <property type="project" value="UniProtKB-EC"/>
</dbReference>
<dbReference type="InterPro" id="IPR035919">
    <property type="entry name" value="EAL_sf"/>
</dbReference>
<evidence type="ECO:0000256" key="3">
    <source>
        <dbReference type="ARBA" id="ARBA00012282"/>
    </source>
</evidence>
<feature type="modified residue" description="4-aspartylphosphate" evidence="6">
    <location>
        <position position="61"/>
    </location>
</feature>
<dbReference type="CDD" id="cd00130">
    <property type="entry name" value="PAS"/>
    <property type="match status" value="1"/>
</dbReference>
<organism evidence="11 12">
    <name type="scientific">Permianibacter aggregans</name>
    <dbReference type="NCBI Taxonomy" id="1510150"/>
    <lineage>
        <taxon>Bacteria</taxon>
        <taxon>Pseudomonadati</taxon>
        <taxon>Pseudomonadota</taxon>
        <taxon>Gammaproteobacteria</taxon>
        <taxon>Pseudomonadales</taxon>
        <taxon>Pseudomonadaceae</taxon>
        <taxon>Permianibacter</taxon>
    </lineage>
</organism>
<dbReference type="CDD" id="cd01948">
    <property type="entry name" value="EAL"/>
    <property type="match status" value="1"/>
</dbReference>
<dbReference type="Gene3D" id="3.20.20.450">
    <property type="entry name" value="EAL domain"/>
    <property type="match status" value="1"/>
</dbReference>
<dbReference type="SUPFAM" id="SSF52172">
    <property type="entry name" value="CheY-like"/>
    <property type="match status" value="1"/>
</dbReference>
<dbReference type="SUPFAM" id="SSF55785">
    <property type="entry name" value="PYP-like sensor domain (PAS domain)"/>
    <property type="match status" value="1"/>
</dbReference>
<dbReference type="FunFam" id="3.20.20.450:FF:000001">
    <property type="entry name" value="Cyclic di-GMP phosphodiesterase yahA"/>
    <property type="match status" value="1"/>
</dbReference>
<dbReference type="Proteomes" id="UP000295375">
    <property type="component" value="Unassembled WGS sequence"/>
</dbReference>
<dbReference type="SMART" id="SM00052">
    <property type="entry name" value="EAL"/>
    <property type="match status" value="1"/>
</dbReference>
<comment type="cofactor">
    <cofactor evidence="1">
        <name>Mg(2+)</name>
        <dbReference type="ChEBI" id="CHEBI:18420"/>
    </cofactor>
</comment>
<keyword evidence="4" id="KW-0973">c-di-GMP</keyword>
<dbReference type="Pfam" id="PF00989">
    <property type="entry name" value="PAS"/>
    <property type="match status" value="1"/>
</dbReference>
<dbReference type="SUPFAM" id="SSF141868">
    <property type="entry name" value="EAL domain-like"/>
    <property type="match status" value="1"/>
</dbReference>
<dbReference type="Pfam" id="PF00072">
    <property type="entry name" value="Response_reg"/>
    <property type="match status" value="1"/>
</dbReference>
<dbReference type="Pfam" id="PF00990">
    <property type="entry name" value="GGDEF"/>
    <property type="match status" value="1"/>
</dbReference>
<dbReference type="InterPro" id="IPR001633">
    <property type="entry name" value="EAL_dom"/>
</dbReference>
<comment type="subcellular location">
    <subcellularLocation>
        <location evidence="2">Cell inner membrane</location>
    </subcellularLocation>
</comment>
<evidence type="ECO:0000259" key="7">
    <source>
        <dbReference type="PROSITE" id="PS50110"/>
    </source>
</evidence>
<evidence type="ECO:0000256" key="4">
    <source>
        <dbReference type="ARBA" id="ARBA00022636"/>
    </source>
</evidence>
<dbReference type="SMART" id="SM00267">
    <property type="entry name" value="GGDEF"/>
    <property type="match status" value="1"/>
</dbReference>
<dbReference type="GO" id="GO:0005886">
    <property type="term" value="C:plasma membrane"/>
    <property type="evidence" value="ECO:0007669"/>
    <property type="project" value="UniProtKB-SubCell"/>
</dbReference>
<comment type="catalytic activity">
    <reaction evidence="5">
        <text>3',3'-c-di-GMP + H2O = 5'-phosphoguanylyl(3'-&gt;5')guanosine + H(+)</text>
        <dbReference type="Rhea" id="RHEA:24902"/>
        <dbReference type="ChEBI" id="CHEBI:15377"/>
        <dbReference type="ChEBI" id="CHEBI:15378"/>
        <dbReference type="ChEBI" id="CHEBI:58754"/>
        <dbReference type="ChEBI" id="CHEBI:58805"/>
        <dbReference type="EC" id="3.1.4.52"/>
    </reaction>
    <physiologicalReaction direction="left-to-right" evidence="5">
        <dbReference type="Rhea" id="RHEA:24903"/>
    </physiologicalReaction>
</comment>
<dbReference type="GO" id="GO:0000160">
    <property type="term" value="P:phosphorelay signal transduction system"/>
    <property type="evidence" value="ECO:0007669"/>
    <property type="project" value="InterPro"/>
</dbReference>
<dbReference type="EC" id="3.1.4.52" evidence="3"/>
<dbReference type="InterPro" id="IPR052155">
    <property type="entry name" value="Biofilm_reg_signaling"/>
</dbReference>